<sequence>MSIILSMCSRLRFCSNNRFNYQYLGFCTNQYHNDLASFSLIKRIGTVLLLTVALVSTSYAANISDSDHNGIEDTVDAYIKDNSITLNEQKAAQELVYALYQEQLVMLKDFDIAAMVTAHKHSEDALACFGDAYGNHVNLGFKVLINLERTIITNRVSYENRVIFDDAISHKSKRYIGHCRSAITPKII</sequence>
<organism evidence="1 2">
    <name type="scientific">Photobacterium damselae subsp. damselae</name>
    <name type="common">Listonella damsela</name>
    <dbReference type="NCBI Taxonomy" id="85581"/>
    <lineage>
        <taxon>Bacteria</taxon>
        <taxon>Pseudomonadati</taxon>
        <taxon>Pseudomonadota</taxon>
        <taxon>Gammaproteobacteria</taxon>
        <taxon>Vibrionales</taxon>
        <taxon>Vibrionaceae</taxon>
        <taxon>Photobacterium</taxon>
    </lineage>
</organism>
<dbReference type="RefSeq" id="WP_151182875.1">
    <property type="nucleotide sequence ID" value="NZ_VZUQ01000068.1"/>
</dbReference>
<gene>
    <name evidence="1" type="ORF">F6450_12285</name>
</gene>
<proteinExistence type="predicted"/>
<name>A0AAD3WX23_PHODD</name>
<reference evidence="1 2" key="1">
    <citation type="submission" date="2019-09" db="EMBL/GenBank/DDBJ databases">
        <title>Photobacterium damselae subsp. damselae CDC-2227-81, a human clinical isolate.</title>
        <authorList>
            <person name="Osorio C.R."/>
        </authorList>
    </citation>
    <scope>NUCLEOTIDE SEQUENCE [LARGE SCALE GENOMIC DNA]</scope>
    <source>
        <strain evidence="1 2">CDC-2227-81</strain>
    </source>
</reference>
<dbReference type="AlphaFoldDB" id="A0AAD3WX23"/>
<protein>
    <submittedName>
        <fullName evidence="1">Uncharacterized protein</fullName>
    </submittedName>
</protein>
<comment type="caution">
    <text evidence="1">The sequence shown here is derived from an EMBL/GenBank/DDBJ whole genome shotgun (WGS) entry which is preliminary data.</text>
</comment>
<evidence type="ECO:0000313" key="1">
    <source>
        <dbReference type="EMBL" id="KAB1179956.1"/>
    </source>
</evidence>
<dbReference type="EMBL" id="VZUQ01000068">
    <property type="protein sequence ID" value="KAB1179956.1"/>
    <property type="molecule type" value="Genomic_DNA"/>
</dbReference>
<accession>A0AAD3WX23</accession>
<evidence type="ECO:0000313" key="2">
    <source>
        <dbReference type="Proteomes" id="UP000480943"/>
    </source>
</evidence>
<dbReference type="Proteomes" id="UP000480943">
    <property type="component" value="Unassembled WGS sequence"/>
</dbReference>